<dbReference type="PANTHER" id="PTHR42809:SF1">
    <property type="entry name" value="FLAVODOXIN 1"/>
    <property type="match status" value="1"/>
</dbReference>
<comment type="cofactor">
    <cofactor evidence="1 7">
        <name>FMN</name>
        <dbReference type="ChEBI" id="CHEBI:58210"/>
    </cofactor>
</comment>
<dbReference type="GO" id="GO:0009055">
    <property type="term" value="F:electron transfer activity"/>
    <property type="evidence" value="ECO:0007669"/>
    <property type="project" value="UniProtKB-UniRule"/>
</dbReference>
<sequence length="169" mass="19870">MKKIGIFFGTDTGNTENIANIIKKKLSNYDIKIFDISNATIKDIEQYQNIIFGIPTWYYGEIQCDWNDFIPNLKKINFKGKKIALFGCGDQEDYSEYFCDALYYIYKIIKKRKGECVGKWSTSGYNFTASKSLLNEKYFLGLIIDEDRQPEQTLKRVNKWVEQIIVEFR</sequence>
<evidence type="ECO:0000256" key="2">
    <source>
        <dbReference type="ARBA" id="ARBA00005267"/>
    </source>
</evidence>
<reference evidence="9 10" key="1">
    <citation type="submission" date="2018-12" db="EMBL/GenBank/DDBJ databases">
        <authorList>
            <person name="Chong R.A."/>
        </authorList>
    </citation>
    <scope>NUCLEOTIDE SEQUENCE [LARGE SCALE GENOMIC DNA]</scope>
    <source>
        <strain evidence="9 10">Tca</strain>
    </source>
</reference>
<evidence type="ECO:0000313" key="10">
    <source>
        <dbReference type="Proteomes" id="UP000298782"/>
    </source>
</evidence>
<keyword evidence="5 7" id="KW-0288">FMN</keyword>
<dbReference type="PIRSF" id="PIRSF038996">
    <property type="entry name" value="FldA"/>
    <property type="match status" value="1"/>
</dbReference>
<keyword evidence="3 7" id="KW-0813">Transport</keyword>
<keyword evidence="6 7" id="KW-0249">Electron transport</keyword>
<evidence type="ECO:0000256" key="6">
    <source>
        <dbReference type="ARBA" id="ARBA00022982"/>
    </source>
</evidence>
<dbReference type="NCBIfam" id="NF006739">
    <property type="entry name" value="PRK09267.1-5"/>
    <property type="match status" value="1"/>
</dbReference>
<dbReference type="InterPro" id="IPR050619">
    <property type="entry name" value="Flavodoxin"/>
</dbReference>
<comment type="function">
    <text evidence="7">Low-potential electron donor to a number of redox enzymes.</text>
</comment>
<feature type="domain" description="Flavodoxin-like" evidence="8">
    <location>
        <begin position="4"/>
        <end position="165"/>
    </location>
</feature>
<evidence type="ECO:0000256" key="7">
    <source>
        <dbReference type="PIRNR" id="PIRNR038996"/>
    </source>
</evidence>
<dbReference type="SUPFAM" id="SSF52218">
    <property type="entry name" value="Flavoproteins"/>
    <property type="match status" value="1"/>
</dbReference>
<dbReference type="InterPro" id="IPR029039">
    <property type="entry name" value="Flavoprotein-like_sf"/>
</dbReference>
<dbReference type="InterPro" id="IPR008254">
    <property type="entry name" value="Flavodoxin/NO_synth"/>
</dbReference>
<accession>A0A4D6YFA9</accession>
<gene>
    <name evidence="9" type="primary">fldA</name>
    <name evidence="9" type="ORF">D9V80_01140</name>
</gene>
<dbReference type="InterPro" id="IPR010086">
    <property type="entry name" value="Flavodoxin_lc"/>
</dbReference>
<dbReference type="Proteomes" id="UP000298782">
    <property type="component" value="Chromosome"/>
</dbReference>
<dbReference type="EMBL" id="CP034852">
    <property type="protein sequence ID" value="QCI26763.1"/>
    <property type="molecule type" value="Genomic_DNA"/>
</dbReference>
<dbReference type="InterPro" id="IPR001226">
    <property type="entry name" value="Flavodoxin_CS"/>
</dbReference>
<evidence type="ECO:0000256" key="5">
    <source>
        <dbReference type="ARBA" id="ARBA00022643"/>
    </source>
</evidence>
<evidence type="ECO:0000259" key="8">
    <source>
        <dbReference type="PROSITE" id="PS50902"/>
    </source>
</evidence>
<name>A0A4D6YFA9_9GAMM</name>
<dbReference type="PANTHER" id="PTHR42809">
    <property type="entry name" value="FLAVODOXIN 2"/>
    <property type="match status" value="1"/>
</dbReference>
<dbReference type="OrthoDB" id="359268at2"/>
<keyword evidence="10" id="KW-1185">Reference proteome</keyword>
<dbReference type="PROSITE" id="PS50902">
    <property type="entry name" value="FLAVODOXIN_LIKE"/>
    <property type="match status" value="1"/>
</dbReference>
<reference evidence="9 10" key="2">
    <citation type="submission" date="2019-05" db="EMBL/GenBank/DDBJ databases">
        <title>Genome evolution of the obligate endosymbiont Buchnera aphidicola.</title>
        <authorList>
            <person name="Moran N.A."/>
        </authorList>
    </citation>
    <scope>NUCLEOTIDE SEQUENCE [LARGE SCALE GENOMIC DNA]</scope>
    <source>
        <strain evidence="9 10">Tca</strain>
    </source>
</reference>
<evidence type="ECO:0000313" key="9">
    <source>
        <dbReference type="EMBL" id="QCI26763.1"/>
    </source>
</evidence>
<dbReference type="NCBIfam" id="NF006737">
    <property type="entry name" value="PRK09267.1-3"/>
    <property type="match status" value="1"/>
</dbReference>
<dbReference type="RefSeq" id="WP_158353413.1">
    <property type="nucleotide sequence ID" value="NZ_CP034852.1"/>
</dbReference>
<dbReference type="Pfam" id="PF00258">
    <property type="entry name" value="Flavodoxin_1"/>
    <property type="match status" value="1"/>
</dbReference>
<dbReference type="PROSITE" id="PS00201">
    <property type="entry name" value="FLAVODOXIN"/>
    <property type="match status" value="1"/>
</dbReference>
<dbReference type="AlphaFoldDB" id="A0A4D6YFA9"/>
<dbReference type="Gene3D" id="3.40.50.360">
    <property type="match status" value="1"/>
</dbReference>
<comment type="similarity">
    <text evidence="2 7">Belongs to the flavodoxin family.</text>
</comment>
<protein>
    <recommendedName>
        <fullName evidence="7">Flavodoxin</fullName>
    </recommendedName>
</protein>
<evidence type="ECO:0000256" key="1">
    <source>
        <dbReference type="ARBA" id="ARBA00001917"/>
    </source>
</evidence>
<keyword evidence="4 7" id="KW-0285">Flavoprotein</keyword>
<proteinExistence type="inferred from homology"/>
<organism evidence="9 10">
    <name type="scientific">Buchnera aphidicola</name>
    <name type="common">Thelaxes californica</name>
    <dbReference type="NCBI Taxonomy" id="1315998"/>
    <lineage>
        <taxon>Bacteria</taxon>
        <taxon>Pseudomonadati</taxon>
        <taxon>Pseudomonadota</taxon>
        <taxon>Gammaproteobacteria</taxon>
        <taxon>Enterobacterales</taxon>
        <taxon>Erwiniaceae</taxon>
        <taxon>Buchnera</taxon>
    </lineage>
</organism>
<dbReference type="NCBIfam" id="TIGR01752">
    <property type="entry name" value="flav_long"/>
    <property type="match status" value="1"/>
</dbReference>
<dbReference type="GO" id="GO:0010181">
    <property type="term" value="F:FMN binding"/>
    <property type="evidence" value="ECO:0007669"/>
    <property type="project" value="UniProtKB-UniRule"/>
</dbReference>
<evidence type="ECO:0000256" key="4">
    <source>
        <dbReference type="ARBA" id="ARBA00022630"/>
    </source>
</evidence>
<evidence type="ECO:0000256" key="3">
    <source>
        <dbReference type="ARBA" id="ARBA00022448"/>
    </source>
</evidence>